<evidence type="ECO:0000313" key="7">
    <source>
        <dbReference type="Proteomes" id="UP001303647"/>
    </source>
</evidence>
<feature type="transmembrane region" description="Helical" evidence="4">
    <location>
        <begin position="463"/>
        <end position="485"/>
    </location>
</feature>
<feature type="transmembrane region" description="Helical" evidence="4">
    <location>
        <begin position="882"/>
        <end position="903"/>
    </location>
</feature>
<feature type="transmembrane region" description="Helical" evidence="4">
    <location>
        <begin position="558"/>
        <end position="579"/>
    </location>
</feature>
<evidence type="ECO:0000313" key="6">
    <source>
        <dbReference type="EMBL" id="KAK4249047.1"/>
    </source>
</evidence>
<dbReference type="Pfam" id="PF20684">
    <property type="entry name" value="Fung_rhodopsin"/>
    <property type="match status" value="1"/>
</dbReference>
<feature type="transmembrane region" description="Helical" evidence="4">
    <location>
        <begin position="848"/>
        <end position="870"/>
    </location>
</feature>
<feature type="transmembrane region" description="Helical" evidence="4">
    <location>
        <begin position="425"/>
        <end position="443"/>
    </location>
</feature>
<comment type="subcellular location">
    <subcellularLocation>
        <location evidence="1">Cell inner membrane</location>
        <topology evidence="1">Multi-pass membrane protein</topology>
    </subcellularLocation>
</comment>
<organism evidence="6 7">
    <name type="scientific">Corynascus novoguineensis</name>
    <dbReference type="NCBI Taxonomy" id="1126955"/>
    <lineage>
        <taxon>Eukaryota</taxon>
        <taxon>Fungi</taxon>
        <taxon>Dikarya</taxon>
        <taxon>Ascomycota</taxon>
        <taxon>Pezizomycotina</taxon>
        <taxon>Sordariomycetes</taxon>
        <taxon>Sordariomycetidae</taxon>
        <taxon>Sordariales</taxon>
        <taxon>Chaetomiaceae</taxon>
        <taxon>Corynascus</taxon>
    </lineage>
</organism>
<dbReference type="InterPro" id="IPR036259">
    <property type="entry name" value="MFS_trans_sf"/>
</dbReference>
<feature type="compositionally biased region" description="Polar residues" evidence="3">
    <location>
        <begin position="1004"/>
        <end position="1015"/>
    </location>
</feature>
<proteinExistence type="predicted"/>
<keyword evidence="4" id="KW-0812">Transmembrane</keyword>
<feature type="domain" description="Rhodopsin" evidence="5">
    <location>
        <begin position="35"/>
        <end position="286"/>
    </location>
</feature>
<feature type="compositionally biased region" description="Polar residues" evidence="3">
    <location>
        <begin position="361"/>
        <end position="375"/>
    </location>
</feature>
<feature type="compositionally biased region" description="Low complexity" evidence="3">
    <location>
        <begin position="304"/>
        <end position="318"/>
    </location>
</feature>
<feature type="transmembrane region" description="Helical" evidence="4">
    <location>
        <begin position="95"/>
        <end position="117"/>
    </location>
</feature>
<dbReference type="AlphaFoldDB" id="A0AAN7HKL4"/>
<feature type="compositionally biased region" description="Basic and acidic residues" evidence="3">
    <location>
        <begin position="970"/>
        <end position="988"/>
    </location>
</feature>
<keyword evidence="4" id="KW-0472">Membrane</keyword>
<gene>
    <name evidence="6" type="ORF">C7999DRAFT_30411</name>
</gene>
<feature type="region of interest" description="Disordered" evidence="3">
    <location>
        <begin position="299"/>
        <end position="397"/>
    </location>
</feature>
<feature type="transmembrane region" description="Helical" evidence="4">
    <location>
        <begin position="818"/>
        <end position="842"/>
    </location>
</feature>
<feature type="transmembrane region" description="Helical" evidence="4">
    <location>
        <begin position="16"/>
        <end position="38"/>
    </location>
</feature>
<name>A0AAN7HKL4_9PEZI</name>
<dbReference type="Proteomes" id="UP001303647">
    <property type="component" value="Unassembled WGS sequence"/>
</dbReference>
<dbReference type="InterPro" id="IPR049326">
    <property type="entry name" value="Rhodopsin_dom_fungi"/>
</dbReference>
<feature type="transmembrane region" description="Helical" evidence="4">
    <location>
        <begin position="669"/>
        <end position="688"/>
    </location>
</feature>
<evidence type="ECO:0000256" key="2">
    <source>
        <dbReference type="ARBA" id="ARBA00022475"/>
    </source>
</evidence>
<evidence type="ECO:0000256" key="4">
    <source>
        <dbReference type="SAM" id="Phobius"/>
    </source>
</evidence>
<keyword evidence="7" id="KW-1185">Reference proteome</keyword>
<feature type="transmembrane region" description="Helical" evidence="4">
    <location>
        <begin position="625"/>
        <end position="649"/>
    </location>
</feature>
<comment type="caution">
    <text evidence="6">The sequence shown here is derived from an EMBL/GenBank/DDBJ whole genome shotgun (WGS) entry which is preliminary data.</text>
</comment>
<dbReference type="GO" id="GO:0005886">
    <property type="term" value="C:plasma membrane"/>
    <property type="evidence" value="ECO:0007669"/>
    <property type="project" value="UniProtKB-SubCell"/>
</dbReference>
<protein>
    <recommendedName>
        <fullName evidence="5">Rhodopsin domain-containing protein</fullName>
    </recommendedName>
</protein>
<dbReference type="Gene3D" id="1.20.1250.20">
    <property type="entry name" value="MFS general substrate transporter like domains"/>
    <property type="match status" value="3"/>
</dbReference>
<dbReference type="InterPro" id="IPR050375">
    <property type="entry name" value="MFS_TsgA-like"/>
</dbReference>
<feature type="transmembrane region" description="Helical" evidence="4">
    <location>
        <begin position="210"/>
        <end position="231"/>
    </location>
</feature>
<evidence type="ECO:0000259" key="5">
    <source>
        <dbReference type="Pfam" id="PF20684"/>
    </source>
</evidence>
<evidence type="ECO:0000256" key="1">
    <source>
        <dbReference type="ARBA" id="ARBA00004429"/>
    </source>
</evidence>
<dbReference type="EMBL" id="MU857628">
    <property type="protein sequence ID" value="KAK4249047.1"/>
    <property type="molecule type" value="Genomic_DNA"/>
</dbReference>
<feature type="region of interest" description="Disordered" evidence="3">
    <location>
        <begin position="942"/>
        <end position="1035"/>
    </location>
</feature>
<accession>A0AAN7HKL4</accession>
<feature type="transmembrane region" description="Helical" evidence="4">
    <location>
        <begin position="129"/>
        <end position="152"/>
    </location>
</feature>
<dbReference type="PANTHER" id="PTHR43702">
    <property type="entry name" value="L-FUCOSE-PROTON SYMPORTER"/>
    <property type="match status" value="1"/>
</dbReference>
<feature type="transmembrane region" description="Helical" evidence="4">
    <location>
        <begin position="50"/>
        <end position="71"/>
    </location>
</feature>
<sequence length="1047" mass="111956">MNPMTETGEFPDRGPAVFGVTTATLAVATLFVAGRMLSRFGIVRRTGADDYVIVLAWLLAVSLSLSVDLGVEHGLGRHNRDIDPAKMAGLKVWEYVFSILYNPSLMATKTSILVFYLRLSKNTQPVLRLGSWITLAVVNVAGIVLAFLNIFQCRPVAAAWDIGARPLRCIPLLTEFICSAPVNITTDLAILALPIPVLTSMRLPPRQKTILVLTFCLGIFVTVVDVVRIYYLQQAIDHVPMTSSNETFGQSLDFSWNASLSFMWSAVEVNVGIICACVPTLKPLIIRILPAMLVDPDGSLRSRTMSTTNPTNVTTSGSTKDDRRVSAGTLLDVTHPPAVSLNPPAEDEAPRDDDISIRDFLSTSPSNPNITTPSASRHPPPTTTTDTPMTTTTTQDPNPVFFNFVTISRPRNLLSQTETGRSLRYNALASTLFFLWGFSYGLLNTLNNAVAAVTSMSTAQTLSLTAVYFGGGYFLGPALVGGWLLRRDEHGQKRSKAGGGESSFRNGWVDSQSGSRGDKGDDSGVASESRTRRASRVQKAVAKRRQGRAAGGGEEPIGGFKATFIVGLLVYGVGTIMFWPGAVMGAYGGFLTSSFVVGFGLAVLETAANPFLVLCGPPQYADARLLLAQGVQAVGSVLSGLLADRVFFISRLGGVDGQLDSTSLIDVQWTYLAITLLSVLLALVFYYVRIPEVSNAELADLAARSPVDPKRRSVGGVSLRTWTLSLAIFAQWCYVSAQENMSLFFNELLTAFTATNSDGADVLASSAKRTAHPDGLALSLPNYLLVAHSAFALSRFLAGGVCILAARRPSKKPFLPSARTLLTLSISLSAVFALAAVALPAARTDPDTAAIPVILFFFCEGPIWPLVFSLGLRGQGARTKRAAAWLTMGGCGPAVWPFVSYGIGRRGGGVQVSLVVVVVLMAAAGVYPAFLGLVRGARELADVPPTPREHDKRKRNREGAGGDIDDHDNNDDVERGEGRNGGKDKTDGEGTENGESVLLGRPGPTSTASLSSTPQVGAGAAPNDQGQRLQQHAPWESQILDMRILQD</sequence>
<feature type="compositionally biased region" description="Basic residues" evidence="3">
    <location>
        <begin position="532"/>
        <end position="547"/>
    </location>
</feature>
<reference evidence="6" key="2">
    <citation type="submission" date="2023-05" db="EMBL/GenBank/DDBJ databases">
        <authorList>
            <consortium name="Lawrence Berkeley National Laboratory"/>
            <person name="Steindorff A."/>
            <person name="Hensen N."/>
            <person name="Bonometti L."/>
            <person name="Westerberg I."/>
            <person name="Brannstrom I.O."/>
            <person name="Guillou S."/>
            <person name="Cros-Aarteil S."/>
            <person name="Calhoun S."/>
            <person name="Haridas S."/>
            <person name="Kuo A."/>
            <person name="Mondo S."/>
            <person name="Pangilinan J."/>
            <person name="Riley R."/>
            <person name="Labutti K."/>
            <person name="Andreopoulos B."/>
            <person name="Lipzen A."/>
            <person name="Chen C."/>
            <person name="Yanf M."/>
            <person name="Daum C."/>
            <person name="Ng V."/>
            <person name="Clum A."/>
            <person name="Ohm R."/>
            <person name="Martin F."/>
            <person name="Silar P."/>
            <person name="Natvig D."/>
            <person name="Lalanne C."/>
            <person name="Gautier V."/>
            <person name="Ament-Velasquez S.L."/>
            <person name="Kruys A."/>
            <person name="Hutchinson M.I."/>
            <person name="Powell A.J."/>
            <person name="Barry K."/>
            <person name="Miller A.N."/>
            <person name="Grigoriev I.V."/>
            <person name="Debuchy R."/>
            <person name="Gladieux P."/>
            <person name="Thoren M.H."/>
            <person name="Johannesson H."/>
        </authorList>
    </citation>
    <scope>NUCLEOTIDE SEQUENCE</scope>
    <source>
        <strain evidence="6">CBS 359.72</strain>
    </source>
</reference>
<feature type="transmembrane region" description="Helical" evidence="4">
    <location>
        <begin position="909"/>
        <end position="930"/>
    </location>
</feature>
<feature type="compositionally biased region" description="Low complexity" evidence="3">
    <location>
        <begin position="383"/>
        <end position="394"/>
    </location>
</feature>
<feature type="region of interest" description="Disordered" evidence="3">
    <location>
        <begin position="493"/>
        <end position="553"/>
    </location>
</feature>
<dbReference type="PANTHER" id="PTHR43702:SF13">
    <property type="entry name" value="MONOSACCHARIDE TRANSPORTER, PUTATIVE (AFU_ORTHOLOGUE AFUA_4G06630)-RELATED"/>
    <property type="match status" value="1"/>
</dbReference>
<keyword evidence="2" id="KW-1003">Cell membrane</keyword>
<evidence type="ECO:0000256" key="3">
    <source>
        <dbReference type="SAM" id="MobiDB-lite"/>
    </source>
</evidence>
<reference evidence="6" key="1">
    <citation type="journal article" date="2023" name="Mol. Phylogenet. Evol.">
        <title>Genome-scale phylogeny and comparative genomics of the fungal order Sordariales.</title>
        <authorList>
            <person name="Hensen N."/>
            <person name="Bonometti L."/>
            <person name="Westerberg I."/>
            <person name="Brannstrom I.O."/>
            <person name="Guillou S."/>
            <person name="Cros-Aarteil S."/>
            <person name="Calhoun S."/>
            <person name="Haridas S."/>
            <person name="Kuo A."/>
            <person name="Mondo S."/>
            <person name="Pangilinan J."/>
            <person name="Riley R."/>
            <person name="LaButti K."/>
            <person name="Andreopoulos B."/>
            <person name="Lipzen A."/>
            <person name="Chen C."/>
            <person name="Yan M."/>
            <person name="Daum C."/>
            <person name="Ng V."/>
            <person name="Clum A."/>
            <person name="Steindorff A."/>
            <person name="Ohm R.A."/>
            <person name="Martin F."/>
            <person name="Silar P."/>
            <person name="Natvig D.O."/>
            <person name="Lalanne C."/>
            <person name="Gautier V."/>
            <person name="Ament-Velasquez S.L."/>
            <person name="Kruys A."/>
            <person name="Hutchinson M.I."/>
            <person name="Powell A.J."/>
            <person name="Barry K."/>
            <person name="Miller A.N."/>
            <person name="Grigoriev I.V."/>
            <person name="Debuchy R."/>
            <person name="Gladieux P."/>
            <person name="Hiltunen Thoren M."/>
            <person name="Johannesson H."/>
        </authorList>
    </citation>
    <scope>NUCLEOTIDE SEQUENCE</scope>
    <source>
        <strain evidence="6">CBS 359.72</strain>
    </source>
</reference>
<keyword evidence="4" id="KW-1133">Transmembrane helix</keyword>
<dbReference type="SUPFAM" id="SSF103473">
    <property type="entry name" value="MFS general substrate transporter"/>
    <property type="match status" value="1"/>
</dbReference>